<evidence type="ECO:0000313" key="2">
    <source>
        <dbReference type="EMBL" id="UJO15779.1"/>
    </source>
</evidence>
<reference evidence="2" key="2">
    <citation type="journal article" date="2022" name="Microb. Genom.">
        <title>A chromosome-scale genome assembly of the tomato pathogen Cladosporium fulvum reveals a compartmentalized genome architecture and the presence of a dispensable chromosome.</title>
        <authorList>
            <person name="Zaccaron A.Z."/>
            <person name="Chen L.H."/>
            <person name="Samaras A."/>
            <person name="Stergiopoulos I."/>
        </authorList>
    </citation>
    <scope>NUCLEOTIDE SEQUENCE</scope>
    <source>
        <strain evidence="2">Race5_Kim</strain>
    </source>
</reference>
<keyword evidence="3" id="KW-1185">Reference proteome</keyword>
<dbReference type="InterPro" id="IPR038765">
    <property type="entry name" value="Papain-like_cys_pep_sf"/>
</dbReference>
<dbReference type="KEGG" id="ffu:CLAFUR5_04393"/>
<accession>A0A9Q8P768</accession>
<sequence length="554" mass="61225">MFEAHLSDSTNPAEIEFQEPLLHIIELYRQKVSFENEKEERRDELNKMKIKTQATLPIGDSRHSMNLEAWLALKPPPEGKGSEGWMHDNTALTLIELEKPFGQPHIHCFFPTMLINKALDGSKDIVNYVDEPLQDVNESGGWQQSEKFGECFEVNFPAQTTVLVVWLNVNNHYYVGSIDLSSSTATLYNSWPSRPPPTASSGSKPQKEPTKLKAVVVLEQMMRALAVEYKLPNSSVQLGDCIKQNNDNDCGFLAWDNMRYLLQGSEPLVSTYDVQAHCIRLREEALEKLYRVFCNGLGVPAVFTDSEKSAPKTAIKTAPKTAPKSATKTATETAPKSAPKSQPKSQDAVEAAAPTKSLAIGDDPAAPKGSTISPTSQNPLEERVDYARLNKVYTIPPYTKEGFYNVGGVARPPIIFDPSSIPELDDPKLQTIIAQHRAKMSDVSKAKLTTEDKELLEEVAVVETKAPEHASGHDSDDETGNQEVEAMRAKLQRLQTSISMYPYRGMTDEEKVSAGLPLEPLPVTFEGTTYHPRAQDSSEGPLLISIARTSGLVD</sequence>
<feature type="compositionally biased region" description="Polar residues" evidence="1">
    <location>
        <begin position="370"/>
        <end position="379"/>
    </location>
</feature>
<dbReference type="Proteomes" id="UP000756132">
    <property type="component" value="Chromosome 4"/>
</dbReference>
<feature type="region of interest" description="Disordered" evidence="1">
    <location>
        <begin position="308"/>
        <end position="382"/>
    </location>
</feature>
<organism evidence="2 3">
    <name type="scientific">Passalora fulva</name>
    <name type="common">Tomato leaf mold</name>
    <name type="synonym">Cladosporium fulvum</name>
    <dbReference type="NCBI Taxonomy" id="5499"/>
    <lineage>
        <taxon>Eukaryota</taxon>
        <taxon>Fungi</taxon>
        <taxon>Dikarya</taxon>
        <taxon>Ascomycota</taxon>
        <taxon>Pezizomycotina</taxon>
        <taxon>Dothideomycetes</taxon>
        <taxon>Dothideomycetidae</taxon>
        <taxon>Mycosphaerellales</taxon>
        <taxon>Mycosphaerellaceae</taxon>
        <taxon>Fulvia</taxon>
    </lineage>
</organism>
<gene>
    <name evidence="2" type="ORF">CLAFUR5_04393</name>
</gene>
<feature type="compositionally biased region" description="Low complexity" evidence="1">
    <location>
        <begin position="311"/>
        <end position="340"/>
    </location>
</feature>
<reference evidence="2" key="1">
    <citation type="submission" date="2021-12" db="EMBL/GenBank/DDBJ databases">
        <authorList>
            <person name="Zaccaron A."/>
            <person name="Stergiopoulos I."/>
        </authorList>
    </citation>
    <scope>NUCLEOTIDE SEQUENCE</scope>
    <source>
        <strain evidence="2">Race5_Kim</strain>
    </source>
</reference>
<name>A0A9Q8P768_PASFU</name>
<dbReference type="AlphaFoldDB" id="A0A9Q8P768"/>
<dbReference type="GeneID" id="71984271"/>
<evidence type="ECO:0008006" key="4">
    <source>
        <dbReference type="Google" id="ProtNLM"/>
    </source>
</evidence>
<dbReference type="RefSeq" id="XP_047760145.1">
    <property type="nucleotide sequence ID" value="XM_047903541.1"/>
</dbReference>
<dbReference type="SUPFAM" id="SSF54001">
    <property type="entry name" value="Cysteine proteinases"/>
    <property type="match status" value="1"/>
</dbReference>
<dbReference type="Gene3D" id="3.40.395.10">
    <property type="entry name" value="Adenoviral Proteinase, Chain A"/>
    <property type="match status" value="1"/>
</dbReference>
<proteinExistence type="predicted"/>
<dbReference type="EMBL" id="CP090166">
    <property type="protein sequence ID" value="UJO15779.1"/>
    <property type="molecule type" value="Genomic_DNA"/>
</dbReference>
<evidence type="ECO:0000256" key="1">
    <source>
        <dbReference type="SAM" id="MobiDB-lite"/>
    </source>
</evidence>
<protein>
    <recommendedName>
        <fullName evidence="4">Ubiquitin-like protease family profile domain-containing protein</fullName>
    </recommendedName>
</protein>
<evidence type="ECO:0000313" key="3">
    <source>
        <dbReference type="Proteomes" id="UP000756132"/>
    </source>
</evidence>